<protein>
    <submittedName>
        <fullName evidence="3">HTH_48 domain-containing protein</fullName>
    </submittedName>
</protein>
<dbReference type="GO" id="GO:0000014">
    <property type="term" value="F:single-stranded DNA endodeoxyribonuclease activity"/>
    <property type="evidence" value="ECO:0007669"/>
    <property type="project" value="TreeGrafter"/>
</dbReference>
<dbReference type="PANTHER" id="PTHR46060">
    <property type="entry name" value="MARINER MOS1 TRANSPOSASE-LIKE PROTEIN"/>
    <property type="match status" value="1"/>
</dbReference>
<dbReference type="GO" id="GO:0006303">
    <property type="term" value="P:double-strand break repair via nonhomologous end joining"/>
    <property type="evidence" value="ECO:0007669"/>
    <property type="project" value="TreeGrafter"/>
</dbReference>
<dbReference type="InterPro" id="IPR041426">
    <property type="entry name" value="Mos1_HTH"/>
</dbReference>
<dbReference type="GO" id="GO:0003697">
    <property type="term" value="F:single-stranded DNA binding"/>
    <property type="evidence" value="ECO:0007669"/>
    <property type="project" value="TreeGrafter"/>
</dbReference>
<evidence type="ECO:0000313" key="3">
    <source>
        <dbReference type="WBParaSite" id="Hba_17621"/>
    </source>
</evidence>
<dbReference type="InterPro" id="IPR052709">
    <property type="entry name" value="Transposase-MT_Hybrid"/>
</dbReference>
<dbReference type="GO" id="GO:0000793">
    <property type="term" value="C:condensed chromosome"/>
    <property type="evidence" value="ECO:0007669"/>
    <property type="project" value="TreeGrafter"/>
</dbReference>
<accession>A0A1I7XJY8</accession>
<dbReference type="GO" id="GO:0044547">
    <property type="term" value="F:DNA topoisomerase binding"/>
    <property type="evidence" value="ECO:0007669"/>
    <property type="project" value="TreeGrafter"/>
</dbReference>
<dbReference type="GO" id="GO:0003690">
    <property type="term" value="F:double-stranded DNA binding"/>
    <property type="evidence" value="ECO:0007669"/>
    <property type="project" value="TreeGrafter"/>
</dbReference>
<dbReference type="GO" id="GO:0046975">
    <property type="term" value="F:histone H3K36 methyltransferase activity"/>
    <property type="evidence" value="ECO:0007669"/>
    <property type="project" value="TreeGrafter"/>
</dbReference>
<dbReference type="GO" id="GO:0035861">
    <property type="term" value="C:site of double-strand break"/>
    <property type="evidence" value="ECO:0007669"/>
    <property type="project" value="TreeGrafter"/>
</dbReference>
<dbReference type="GO" id="GO:0005634">
    <property type="term" value="C:nucleus"/>
    <property type="evidence" value="ECO:0007669"/>
    <property type="project" value="TreeGrafter"/>
</dbReference>
<dbReference type="GO" id="GO:0000729">
    <property type="term" value="P:DNA double-strand break processing"/>
    <property type="evidence" value="ECO:0007669"/>
    <property type="project" value="TreeGrafter"/>
</dbReference>
<dbReference type="PANTHER" id="PTHR46060:SF2">
    <property type="entry name" value="HISTONE-LYSINE N-METHYLTRANSFERASE SETMAR"/>
    <property type="match status" value="1"/>
</dbReference>
<reference evidence="3" key="1">
    <citation type="submission" date="2016-11" db="UniProtKB">
        <authorList>
            <consortium name="WormBaseParasite"/>
        </authorList>
    </citation>
    <scope>IDENTIFICATION</scope>
</reference>
<evidence type="ECO:0000259" key="1">
    <source>
        <dbReference type="Pfam" id="PF17906"/>
    </source>
</evidence>
<dbReference type="GO" id="GO:0044774">
    <property type="term" value="P:mitotic DNA integrity checkpoint signaling"/>
    <property type="evidence" value="ECO:0007669"/>
    <property type="project" value="TreeGrafter"/>
</dbReference>
<dbReference type="Proteomes" id="UP000095283">
    <property type="component" value="Unplaced"/>
</dbReference>
<proteinExistence type="predicted"/>
<dbReference type="GO" id="GO:0042800">
    <property type="term" value="F:histone H3K4 methyltransferase activity"/>
    <property type="evidence" value="ECO:0007669"/>
    <property type="project" value="TreeGrafter"/>
</dbReference>
<dbReference type="GO" id="GO:0015074">
    <property type="term" value="P:DNA integration"/>
    <property type="evidence" value="ECO:0007669"/>
    <property type="project" value="TreeGrafter"/>
</dbReference>
<sequence length="82" mass="9497">MLLYEFKMGHQVTKTVRNINQAFGGEAVKESTARHWFRKFRNGDESLEDEESHGRPLAIDDNLLRAIVEATHTKQLETLQKN</sequence>
<dbReference type="Pfam" id="PF17906">
    <property type="entry name" value="HTH_48"/>
    <property type="match status" value="1"/>
</dbReference>
<dbReference type="WBParaSite" id="Hba_17621">
    <property type="protein sequence ID" value="Hba_17621"/>
    <property type="gene ID" value="Hba_17621"/>
</dbReference>
<name>A0A1I7XJY8_HETBA</name>
<dbReference type="AlphaFoldDB" id="A0A1I7XJY8"/>
<dbReference type="Gene3D" id="1.10.10.1450">
    <property type="match status" value="1"/>
</dbReference>
<dbReference type="GO" id="GO:0031297">
    <property type="term" value="P:replication fork processing"/>
    <property type="evidence" value="ECO:0007669"/>
    <property type="project" value="TreeGrafter"/>
</dbReference>
<feature type="domain" description="Mos1 transposase HTH" evidence="1">
    <location>
        <begin position="2"/>
        <end position="44"/>
    </location>
</feature>
<keyword evidence="2" id="KW-1185">Reference proteome</keyword>
<evidence type="ECO:0000313" key="2">
    <source>
        <dbReference type="Proteomes" id="UP000095283"/>
    </source>
</evidence>
<organism evidence="2 3">
    <name type="scientific">Heterorhabditis bacteriophora</name>
    <name type="common">Entomopathogenic nematode worm</name>
    <dbReference type="NCBI Taxonomy" id="37862"/>
    <lineage>
        <taxon>Eukaryota</taxon>
        <taxon>Metazoa</taxon>
        <taxon>Ecdysozoa</taxon>
        <taxon>Nematoda</taxon>
        <taxon>Chromadorea</taxon>
        <taxon>Rhabditida</taxon>
        <taxon>Rhabditina</taxon>
        <taxon>Rhabditomorpha</taxon>
        <taxon>Strongyloidea</taxon>
        <taxon>Heterorhabditidae</taxon>
        <taxon>Heterorhabditis</taxon>
    </lineage>
</organism>